<dbReference type="Gene3D" id="3.20.20.370">
    <property type="entry name" value="Glycoside hydrolase/deacetylase"/>
    <property type="match status" value="1"/>
</dbReference>
<organism evidence="1 2">
    <name type="scientific">Xaviernesmea rhizosphaerae</name>
    <dbReference type="NCBI Taxonomy" id="1672749"/>
    <lineage>
        <taxon>Bacteria</taxon>
        <taxon>Pseudomonadati</taxon>
        <taxon>Pseudomonadota</taxon>
        <taxon>Alphaproteobacteria</taxon>
        <taxon>Hyphomicrobiales</taxon>
        <taxon>Rhizobiaceae</taxon>
        <taxon>Rhizobium/Agrobacterium group</taxon>
        <taxon>Xaviernesmea</taxon>
    </lineage>
</organism>
<evidence type="ECO:0000313" key="2">
    <source>
        <dbReference type="Proteomes" id="UP000186143"/>
    </source>
</evidence>
<evidence type="ECO:0008006" key="3">
    <source>
        <dbReference type="Google" id="ProtNLM"/>
    </source>
</evidence>
<accession>A0A1Q9AHG8</accession>
<dbReference type="GO" id="GO:0005975">
    <property type="term" value="P:carbohydrate metabolic process"/>
    <property type="evidence" value="ECO:0007669"/>
    <property type="project" value="InterPro"/>
</dbReference>
<sequence length="166" mass="18615">MEEAAEKLAIARTVEAIRAATGVRPIGWHTRSAPSSNTRRLLIEEGGFLYDSDAYNDDLPYNLDVAGHRHVILPYAFDTNDMHYFHTQRFAGRDFADYVIDAADWLHREGGRMLSIGLHLRMIGRPGRIGALAMIIDHLAAKPDISVARRADIAWHWLSLAGEAPR</sequence>
<dbReference type="PANTHER" id="PTHR43123">
    <property type="entry name" value="POLYSACCHARIDE DEACETYLASE-RELATED"/>
    <property type="match status" value="1"/>
</dbReference>
<proteinExistence type="predicted"/>
<reference evidence="1 2" key="1">
    <citation type="submission" date="2016-09" db="EMBL/GenBank/DDBJ databases">
        <title>Rhizobium sp. nov., a novel species isolated from the rice rhizosphere.</title>
        <authorList>
            <person name="Zhao J."/>
            <person name="Zhang X."/>
        </authorList>
    </citation>
    <scope>NUCLEOTIDE SEQUENCE [LARGE SCALE GENOMIC DNA]</scope>
    <source>
        <strain evidence="1 2">MH17</strain>
    </source>
</reference>
<dbReference type="STRING" id="1672749.BJF92_08830"/>
<protein>
    <recommendedName>
        <fullName evidence="3">Chitooligosaccharide deacetylase</fullName>
    </recommendedName>
</protein>
<comment type="caution">
    <text evidence="1">The sequence shown here is derived from an EMBL/GenBank/DDBJ whole genome shotgun (WGS) entry which is preliminary data.</text>
</comment>
<dbReference type="PANTHER" id="PTHR43123:SF1">
    <property type="entry name" value="POLYSACCHARIDE DEACETYLASE-RELATED"/>
    <property type="match status" value="1"/>
</dbReference>
<dbReference type="Proteomes" id="UP000186143">
    <property type="component" value="Unassembled WGS sequence"/>
</dbReference>
<name>A0A1Q9AHG8_9HYPH</name>
<gene>
    <name evidence="1" type="ORF">BJF92_08830</name>
</gene>
<dbReference type="EMBL" id="MKIO01000032">
    <property type="protein sequence ID" value="OLP54649.1"/>
    <property type="molecule type" value="Genomic_DNA"/>
</dbReference>
<dbReference type="InterPro" id="IPR011330">
    <property type="entry name" value="Glyco_hydro/deAcase_b/a-brl"/>
</dbReference>
<dbReference type="AlphaFoldDB" id="A0A1Q9AHG8"/>
<dbReference type="SUPFAM" id="SSF88713">
    <property type="entry name" value="Glycoside hydrolase/deacetylase"/>
    <property type="match status" value="1"/>
</dbReference>
<evidence type="ECO:0000313" key="1">
    <source>
        <dbReference type="EMBL" id="OLP54649.1"/>
    </source>
</evidence>